<gene>
    <name evidence="1" type="ORF">KC729_20675</name>
</gene>
<protein>
    <recommendedName>
        <fullName evidence="3">Diaminopimelate epimerase</fullName>
    </recommendedName>
</protein>
<dbReference type="EMBL" id="JAGQHR010000995">
    <property type="protein sequence ID" value="MCA9730111.1"/>
    <property type="molecule type" value="Genomic_DNA"/>
</dbReference>
<dbReference type="SUPFAM" id="SSF54506">
    <property type="entry name" value="Diaminopimelate epimerase-like"/>
    <property type="match status" value="1"/>
</dbReference>
<name>A0A956M2Q8_UNCEI</name>
<evidence type="ECO:0008006" key="3">
    <source>
        <dbReference type="Google" id="ProtNLM"/>
    </source>
</evidence>
<feature type="non-terminal residue" evidence="1">
    <location>
        <position position="72"/>
    </location>
</feature>
<dbReference type="Proteomes" id="UP000697710">
    <property type="component" value="Unassembled WGS sequence"/>
</dbReference>
<accession>A0A956M2Q8</accession>
<comment type="caution">
    <text evidence="1">The sequence shown here is derived from an EMBL/GenBank/DDBJ whole genome shotgun (WGS) entry which is preliminary data.</text>
</comment>
<organism evidence="1 2">
    <name type="scientific">Eiseniibacteriota bacterium</name>
    <dbReference type="NCBI Taxonomy" id="2212470"/>
    <lineage>
        <taxon>Bacteria</taxon>
        <taxon>Candidatus Eiseniibacteriota</taxon>
    </lineage>
</organism>
<dbReference type="Gene3D" id="3.10.310.10">
    <property type="entry name" value="Diaminopimelate Epimerase, Chain A, domain 1"/>
    <property type="match status" value="1"/>
</dbReference>
<reference evidence="1" key="2">
    <citation type="journal article" date="2021" name="Microbiome">
        <title>Successional dynamics and alternative stable states in a saline activated sludge microbial community over 9 years.</title>
        <authorList>
            <person name="Wang Y."/>
            <person name="Ye J."/>
            <person name="Ju F."/>
            <person name="Liu L."/>
            <person name="Boyd J.A."/>
            <person name="Deng Y."/>
            <person name="Parks D.H."/>
            <person name="Jiang X."/>
            <person name="Yin X."/>
            <person name="Woodcroft B.J."/>
            <person name="Tyson G.W."/>
            <person name="Hugenholtz P."/>
            <person name="Polz M.F."/>
            <person name="Zhang T."/>
        </authorList>
    </citation>
    <scope>NUCLEOTIDE SEQUENCE</scope>
    <source>
        <strain evidence="1">HKST-UBA01</strain>
    </source>
</reference>
<dbReference type="AlphaFoldDB" id="A0A956M2Q8"/>
<evidence type="ECO:0000313" key="1">
    <source>
        <dbReference type="EMBL" id="MCA9730111.1"/>
    </source>
</evidence>
<sequence>MMVSGRWGASRSFGALEGGHMTVMRRRGRRATRFYKLEGAGNDFVLVDHRGTGLRRPSQPEIRWLLDRHRGV</sequence>
<proteinExistence type="predicted"/>
<reference evidence="1" key="1">
    <citation type="submission" date="2020-04" db="EMBL/GenBank/DDBJ databases">
        <authorList>
            <person name="Zhang T."/>
        </authorList>
    </citation>
    <scope>NUCLEOTIDE SEQUENCE</scope>
    <source>
        <strain evidence="1">HKST-UBA01</strain>
    </source>
</reference>
<evidence type="ECO:0000313" key="2">
    <source>
        <dbReference type="Proteomes" id="UP000697710"/>
    </source>
</evidence>